<evidence type="ECO:0000259" key="2">
    <source>
        <dbReference type="Pfam" id="PF18476"/>
    </source>
</evidence>
<gene>
    <name evidence="3" type="ORF">DET52_1144</name>
</gene>
<feature type="domain" description="PIN like" evidence="2">
    <location>
        <begin position="36"/>
        <end position="251"/>
    </location>
</feature>
<comment type="caution">
    <text evidence="3">The sequence shown here is derived from an EMBL/GenBank/DDBJ whole genome shotgun (WGS) entry which is preliminary data.</text>
</comment>
<dbReference type="OrthoDB" id="9182727at2"/>
<sequence length="418" mass="49469">MSENKRHFILKKAFPDPNSILNIKTKKLEELVKDALFVLDTNSLLAPFQAGKEGIDKIGKIYENLIGEERVYIPNHVLREFAKNRSLKISELFTNIDNLISSVPTIKPFEYPILSELDVYKTIKEKREQILQELKDYNNNLKELREGITNWNWSDPVSTMYSRTFNEASIIDTSLSEDELIKEYNDRIENDIPPGNKDKSKDDNAIGDFLIWKSIIELGKNKQKDIIFVSNDEKNDWLLKGNKKSIYTKFELVNEYYIETNGQNFVSINFQKFLELQGVDIELSQSLEIDNFFFENESTEPKEGTLNALEQVYLYVFEYLKSYGDIDDEELYITEKINEPIKHFLSSYQYEFFETPQWKYYADYLIRFSELLERIKSLNGNIMYEAFRKKRSTYTQMVEMKALSREFIKLYKEFESMK</sequence>
<keyword evidence="1" id="KW-0175">Coiled coil</keyword>
<dbReference type="Pfam" id="PF18476">
    <property type="entry name" value="PIN_8"/>
    <property type="match status" value="1"/>
</dbReference>
<proteinExistence type="predicted"/>
<name>A0A4R6GMN2_9BACT</name>
<evidence type="ECO:0000313" key="4">
    <source>
        <dbReference type="Proteomes" id="UP000294848"/>
    </source>
</evidence>
<dbReference type="Proteomes" id="UP000294848">
    <property type="component" value="Unassembled WGS sequence"/>
</dbReference>
<feature type="coiled-coil region" evidence="1">
    <location>
        <begin position="120"/>
        <end position="147"/>
    </location>
</feature>
<evidence type="ECO:0000313" key="3">
    <source>
        <dbReference type="EMBL" id="TDN95684.1"/>
    </source>
</evidence>
<accession>A0A4R6GMN2</accession>
<reference evidence="3 4" key="1">
    <citation type="submission" date="2019-03" db="EMBL/GenBank/DDBJ databases">
        <title>Freshwater and sediment microbial communities from various areas in North America, analyzing microbe dynamics in response to fracking.</title>
        <authorList>
            <person name="Lamendella R."/>
        </authorList>
    </citation>
    <scope>NUCLEOTIDE SEQUENCE [LARGE SCALE GENOMIC DNA]</scope>
    <source>
        <strain evidence="3 4">114D</strain>
    </source>
</reference>
<evidence type="ECO:0000256" key="1">
    <source>
        <dbReference type="SAM" id="Coils"/>
    </source>
</evidence>
<dbReference type="EMBL" id="SNWI01000014">
    <property type="protein sequence ID" value="TDN95684.1"/>
    <property type="molecule type" value="Genomic_DNA"/>
</dbReference>
<dbReference type="InterPro" id="IPR041578">
    <property type="entry name" value="PIN_8"/>
</dbReference>
<protein>
    <recommendedName>
        <fullName evidence="2">PIN like domain-containing protein</fullName>
    </recommendedName>
</protein>
<organism evidence="3 4">
    <name type="scientific">Sunxiuqinia elliptica</name>
    <dbReference type="NCBI Taxonomy" id="655355"/>
    <lineage>
        <taxon>Bacteria</taxon>
        <taxon>Pseudomonadati</taxon>
        <taxon>Bacteroidota</taxon>
        <taxon>Bacteroidia</taxon>
        <taxon>Marinilabiliales</taxon>
        <taxon>Prolixibacteraceae</taxon>
        <taxon>Sunxiuqinia</taxon>
    </lineage>
</organism>
<dbReference type="RefSeq" id="WP_133467018.1">
    <property type="nucleotide sequence ID" value="NZ_SNWI01000014.1"/>
</dbReference>
<dbReference type="AlphaFoldDB" id="A0A4R6GMN2"/>